<dbReference type="EMBL" id="MU865375">
    <property type="protein sequence ID" value="KAK4225093.1"/>
    <property type="molecule type" value="Genomic_DNA"/>
</dbReference>
<dbReference type="InterPro" id="IPR015915">
    <property type="entry name" value="Kelch-typ_b-propeller"/>
</dbReference>
<dbReference type="PANTHER" id="PTHR46228:SF2">
    <property type="entry name" value="KELCH REPEAT PROTEIN (AFU_ORTHOLOGUE AFUA_4G14350)"/>
    <property type="match status" value="1"/>
</dbReference>
<comment type="caution">
    <text evidence="6">The sequence shown here is derived from an EMBL/GenBank/DDBJ whole genome shotgun (WGS) entry which is preliminary data.</text>
</comment>
<keyword evidence="5" id="KW-0732">Signal</keyword>
<feature type="region of interest" description="Disordered" evidence="3">
    <location>
        <begin position="679"/>
        <end position="731"/>
    </location>
</feature>
<keyword evidence="7" id="KW-1185">Reference proteome</keyword>
<feature type="chain" id="PRO_5042996967" evidence="5">
    <location>
        <begin position="22"/>
        <end position="847"/>
    </location>
</feature>
<evidence type="ECO:0000256" key="1">
    <source>
        <dbReference type="ARBA" id="ARBA00022441"/>
    </source>
</evidence>
<dbReference type="Proteomes" id="UP001301958">
    <property type="component" value="Unassembled WGS sequence"/>
</dbReference>
<proteinExistence type="predicted"/>
<keyword evidence="2" id="KW-0677">Repeat</keyword>
<gene>
    <name evidence="6" type="ORF">QBC38DRAFT_483822</name>
</gene>
<dbReference type="AlphaFoldDB" id="A0AAN7GV88"/>
<dbReference type="PANTHER" id="PTHR46228">
    <property type="entry name" value="KELCH DOMAIN-CONTAINING PROTEIN"/>
    <property type="match status" value="1"/>
</dbReference>
<evidence type="ECO:0000256" key="5">
    <source>
        <dbReference type="SAM" id="SignalP"/>
    </source>
</evidence>
<evidence type="ECO:0000256" key="4">
    <source>
        <dbReference type="SAM" id="Phobius"/>
    </source>
</evidence>
<reference evidence="6" key="1">
    <citation type="journal article" date="2023" name="Mol. Phylogenet. Evol.">
        <title>Genome-scale phylogeny and comparative genomics of the fungal order Sordariales.</title>
        <authorList>
            <person name="Hensen N."/>
            <person name="Bonometti L."/>
            <person name="Westerberg I."/>
            <person name="Brannstrom I.O."/>
            <person name="Guillou S."/>
            <person name="Cros-Aarteil S."/>
            <person name="Calhoun S."/>
            <person name="Haridas S."/>
            <person name="Kuo A."/>
            <person name="Mondo S."/>
            <person name="Pangilinan J."/>
            <person name="Riley R."/>
            <person name="LaButti K."/>
            <person name="Andreopoulos B."/>
            <person name="Lipzen A."/>
            <person name="Chen C."/>
            <person name="Yan M."/>
            <person name="Daum C."/>
            <person name="Ng V."/>
            <person name="Clum A."/>
            <person name="Steindorff A."/>
            <person name="Ohm R.A."/>
            <person name="Martin F."/>
            <person name="Silar P."/>
            <person name="Natvig D.O."/>
            <person name="Lalanne C."/>
            <person name="Gautier V."/>
            <person name="Ament-Velasquez S.L."/>
            <person name="Kruys A."/>
            <person name="Hutchinson M.I."/>
            <person name="Powell A.J."/>
            <person name="Barry K."/>
            <person name="Miller A.N."/>
            <person name="Grigoriev I.V."/>
            <person name="Debuchy R."/>
            <person name="Gladieux P."/>
            <person name="Hiltunen Thoren M."/>
            <person name="Johannesson H."/>
        </authorList>
    </citation>
    <scope>NUCLEOTIDE SEQUENCE</scope>
    <source>
        <strain evidence="6">CBS 990.96</strain>
    </source>
</reference>
<dbReference type="SUPFAM" id="SSF117281">
    <property type="entry name" value="Kelch motif"/>
    <property type="match status" value="1"/>
</dbReference>
<feature type="region of interest" description="Disordered" evidence="3">
    <location>
        <begin position="756"/>
        <end position="847"/>
    </location>
</feature>
<sequence>MLGSNLKTLAAVVVSVPIVLGQTGGWGKDQVNTKICMWPQLRTAVLHDTLYLDGGDIWWQPGLSNGEVGAVVNDNNPQGVTWMLNFSNPFRTSDNFSAVLEPLYGAGGLNAGNLVPNYRDGALLHNDERMYFFGGLMSKTGTQSKPAGDRVRVFEKYSKIVTNFSPQFNEAELQNNITRYITYGGGASAPSENLAWYFTGYKSINGGPIYLPDGVRKNESEIANITANQLITLDITSPNRPAWTVKSLPDFIKGRANPEVVWVPTGAKGILVAIGGVVEPDFLYSNSKSRDAATSKEVSPGFMSTIDIYDIASGQWHQQSTTGGPPLQLTRGCAVVAKAGDGTFNIYYYGGYDGLGITKPESFSDDVWVLSLPKFVWTKLTPGTKEGRAGHKCVMPYPDQMLVIGGQLAFDSNNYRCLDETVRVFNLSTGAWVDRYDPAVWSQYTTPEAVSKAIGGASQQPSPSVAALFASTYTNTITTYYPYASVAPANNTNPDAPVPSEKSDGGGVPSYLPPVLGVVLGLVFITMIAVLVLLYRRRRYLRKNGGSSEAGTEDAGKRIINWMRNQEPKSPPTVTSYATDMTPGSNTDLESSVGQNQQSMNELMNTEVVRPVELMDTSPPAELHDTPLPYTEVINRYSKLGETPILPRGGNGGAINEGSFYSSSGTQQIDHASTVSHPVSAFNASSTGGAVPTPPPPPAPMNDSSPLAYRPDSDALGNPTTPGTGTSSTVRQNIVSGFSQISERDKSHLRQISDATVSSVASGPAGHHHSHSADGRILSPTVPEGDESRFTASPAVVSPPSAGVFGEAHDYLSARGGGGGGQTPQATSSPLRKSVFSESLEDMNGKK</sequence>
<name>A0AAN7GV88_9PEZI</name>
<organism evidence="6 7">
    <name type="scientific">Podospora fimiseda</name>
    <dbReference type="NCBI Taxonomy" id="252190"/>
    <lineage>
        <taxon>Eukaryota</taxon>
        <taxon>Fungi</taxon>
        <taxon>Dikarya</taxon>
        <taxon>Ascomycota</taxon>
        <taxon>Pezizomycotina</taxon>
        <taxon>Sordariomycetes</taxon>
        <taxon>Sordariomycetidae</taxon>
        <taxon>Sordariales</taxon>
        <taxon>Podosporaceae</taxon>
        <taxon>Podospora</taxon>
    </lineage>
</organism>
<keyword evidence="4" id="KW-1133">Transmembrane helix</keyword>
<evidence type="ECO:0000256" key="3">
    <source>
        <dbReference type="SAM" id="MobiDB-lite"/>
    </source>
</evidence>
<evidence type="ECO:0000256" key="2">
    <source>
        <dbReference type="ARBA" id="ARBA00022737"/>
    </source>
</evidence>
<protein>
    <submittedName>
        <fullName evidence="6">RING finger protein B</fullName>
    </submittedName>
</protein>
<keyword evidence="4" id="KW-0472">Membrane</keyword>
<feature type="signal peptide" evidence="5">
    <location>
        <begin position="1"/>
        <end position="21"/>
    </location>
</feature>
<evidence type="ECO:0000313" key="7">
    <source>
        <dbReference type="Proteomes" id="UP001301958"/>
    </source>
</evidence>
<dbReference type="Gene3D" id="2.120.10.80">
    <property type="entry name" value="Kelch-type beta propeller"/>
    <property type="match status" value="1"/>
</dbReference>
<feature type="transmembrane region" description="Helical" evidence="4">
    <location>
        <begin position="511"/>
        <end position="535"/>
    </location>
</feature>
<evidence type="ECO:0000313" key="6">
    <source>
        <dbReference type="EMBL" id="KAK4225093.1"/>
    </source>
</evidence>
<keyword evidence="4" id="KW-0812">Transmembrane</keyword>
<keyword evidence="1" id="KW-0880">Kelch repeat</keyword>
<accession>A0AAN7GV88</accession>
<reference evidence="6" key="2">
    <citation type="submission" date="2023-05" db="EMBL/GenBank/DDBJ databases">
        <authorList>
            <consortium name="Lawrence Berkeley National Laboratory"/>
            <person name="Steindorff A."/>
            <person name="Hensen N."/>
            <person name="Bonometti L."/>
            <person name="Westerberg I."/>
            <person name="Brannstrom I.O."/>
            <person name="Guillou S."/>
            <person name="Cros-Aarteil S."/>
            <person name="Calhoun S."/>
            <person name="Haridas S."/>
            <person name="Kuo A."/>
            <person name="Mondo S."/>
            <person name="Pangilinan J."/>
            <person name="Riley R."/>
            <person name="Labutti K."/>
            <person name="Andreopoulos B."/>
            <person name="Lipzen A."/>
            <person name="Chen C."/>
            <person name="Yanf M."/>
            <person name="Daum C."/>
            <person name="Ng V."/>
            <person name="Clum A."/>
            <person name="Ohm R."/>
            <person name="Martin F."/>
            <person name="Silar P."/>
            <person name="Natvig D."/>
            <person name="Lalanne C."/>
            <person name="Gautier V."/>
            <person name="Ament-Velasquez S.L."/>
            <person name="Kruys A."/>
            <person name="Hutchinson M.I."/>
            <person name="Powell A.J."/>
            <person name="Barry K."/>
            <person name="Miller A.N."/>
            <person name="Grigoriev I.V."/>
            <person name="Debuchy R."/>
            <person name="Gladieux P."/>
            <person name="Thoren M.H."/>
            <person name="Johannesson H."/>
        </authorList>
    </citation>
    <scope>NUCLEOTIDE SEQUENCE</scope>
    <source>
        <strain evidence="6">CBS 990.96</strain>
    </source>
</reference>
<feature type="compositionally biased region" description="Low complexity" evidence="3">
    <location>
        <begin position="719"/>
        <end position="729"/>
    </location>
</feature>